<evidence type="ECO:0000256" key="8">
    <source>
        <dbReference type="ARBA" id="ARBA00022777"/>
    </source>
</evidence>
<keyword evidence="5 19" id="KW-0812">Transmembrane</keyword>
<keyword evidence="4 17" id="KW-0808">Transferase</keyword>
<dbReference type="SMART" id="SM00220">
    <property type="entry name" value="S_TKc"/>
    <property type="match status" value="1"/>
</dbReference>
<dbReference type="FunFam" id="3.30.200.20:FF:000059">
    <property type="entry name" value="S-receptor-like serine/threonine-protein kinase"/>
    <property type="match status" value="1"/>
</dbReference>
<dbReference type="GO" id="GO:0016020">
    <property type="term" value="C:membrane"/>
    <property type="evidence" value="ECO:0007669"/>
    <property type="project" value="UniProtKB-SubCell"/>
</dbReference>
<keyword evidence="10 19" id="KW-1133">Transmembrane helix</keyword>
<keyword evidence="14" id="KW-0325">Glycoprotein</keyword>
<dbReference type="InterPro" id="IPR000858">
    <property type="entry name" value="S_locus_glycoprot_dom"/>
</dbReference>
<dbReference type="Proteomes" id="UP000479710">
    <property type="component" value="Unassembled WGS sequence"/>
</dbReference>
<evidence type="ECO:0000256" key="12">
    <source>
        <dbReference type="ARBA" id="ARBA00023157"/>
    </source>
</evidence>
<evidence type="ECO:0000259" key="21">
    <source>
        <dbReference type="PROSITE" id="PS50927"/>
    </source>
</evidence>
<keyword evidence="2 17" id="KW-0723">Serine/threonine-protein kinase</keyword>
<dbReference type="PANTHER" id="PTHR47974:SF15">
    <property type="entry name" value="RECEPTOR-LIKE SERINE_THREONINE-PROTEIN KINASE"/>
    <property type="match status" value="1"/>
</dbReference>
<evidence type="ECO:0000256" key="1">
    <source>
        <dbReference type="ARBA" id="ARBA00004479"/>
    </source>
</evidence>
<dbReference type="SUPFAM" id="SSF56112">
    <property type="entry name" value="Protein kinase-like (PK-like)"/>
    <property type="match status" value="1"/>
</dbReference>
<evidence type="ECO:0000259" key="20">
    <source>
        <dbReference type="PROSITE" id="PS50011"/>
    </source>
</evidence>
<dbReference type="Gene3D" id="2.90.10.10">
    <property type="entry name" value="Bulb-type lectin domain"/>
    <property type="match status" value="1"/>
</dbReference>
<evidence type="ECO:0000256" key="2">
    <source>
        <dbReference type="ARBA" id="ARBA00022527"/>
    </source>
</evidence>
<keyword evidence="11 19" id="KW-0472">Membrane</keyword>
<accession>A0A6G1E6U9</accession>
<dbReference type="CDD" id="cd01098">
    <property type="entry name" value="PAN_AP_plant"/>
    <property type="match status" value="1"/>
</dbReference>
<dbReference type="SMART" id="SM00108">
    <property type="entry name" value="B_lectin"/>
    <property type="match status" value="1"/>
</dbReference>
<feature type="transmembrane region" description="Helical" evidence="19">
    <location>
        <begin position="471"/>
        <end position="494"/>
    </location>
</feature>
<name>A0A6G1E6U9_9ORYZ</name>
<protein>
    <recommendedName>
        <fullName evidence="17">Receptor-like serine/threonine-protein kinase</fullName>
        <ecNumber evidence="17">2.7.11.1</ecNumber>
    </recommendedName>
</protein>
<dbReference type="InterPro" id="IPR011009">
    <property type="entry name" value="Kinase-like_dom_sf"/>
</dbReference>
<dbReference type="Pfam" id="PF00069">
    <property type="entry name" value="Pkinase"/>
    <property type="match status" value="1"/>
</dbReference>
<dbReference type="PROSITE" id="PS00108">
    <property type="entry name" value="PROTEIN_KINASE_ST"/>
    <property type="match status" value="1"/>
</dbReference>
<dbReference type="GO" id="GO:0004674">
    <property type="term" value="F:protein serine/threonine kinase activity"/>
    <property type="evidence" value="ECO:0007669"/>
    <property type="project" value="UniProtKB-KW"/>
</dbReference>
<evidence type="ECO:0000256" key="11">
    <source>
        <dbReference type="ARBA" id="ARBA00023136"/>
    </source>
</evidence>
<dbReference type="SUPFAM" id="SSF51110">
    <property type="entry name" value="alpha-D-mannose-specific plant lectins"/>
    <property type="match status" value="1"/>
</dbReference>
<feature type="domain" description="Protein kinase" evidence="20">
    <location>
        <begin position="529"/>
        <end position="822"/>
    </location>
</feature>
<dbReference type="GO" id="GO:0048544">
    <property type="term" value="P:recognition of pollen"/>
    <property type="evidence" value="ECO:0007669"/>
    <property type="project" value="InterPro"/>
</dbReference>
<dbReference type="PANTHER" id="PTHR47974">
    <property type="entry name" value="OS07G0415500 PROTEIN"/>
    <property type="match status" value="1"/>
</dbReference>
<evidence type="ECO:0000256" key="13">
    <source>
        <dbReference type="ARBA" id="ARBA00023170"/>
    </source>
</evidence>
<dbReference type="InterPro" id="IPR008271">
    <property type="entry name" value="Ser/Thr_kinase_AS"/>
</dbReference>
<dbReference type="PIRSF" id="PIRSF000641">
    <property type="entry name" value="SRK"/>
    <property type="match status" value="1"/>
</dbReference>
<proteinExistence type="inferred from homology"/>
<feature type="domain" description="Apple" evidence="22">
    <location>
        <begin position="346"/>
        <end position="428"/>
    </location>
</feature>
<dbReference type="Pfam" id="PF08276">
    <property type="entry name" value="PAN_2"/>
    <property type="match status" value="1"/>
</dbReference>
<evidence type="ECO:0000256" key="6">
    <source>
        <dbReference type="ARBA" id="ARBA00022729"/>
    </source>
</evidence>
<gene>
    <name evidence="23" type="ORF">E2562_035533</name>
</gene>
<comment type="catalytic activity">
    <reaction evidence="16 17">
        <text>L-seryl-[protein] + ATP = O-phospho-L-seryl-[protein] + ADP + H(+)</text>
        <dbReference type="Rhea" id="RHEA:17989"/>
        <dbReference type="Rhea" id="RHEA-COMP:9863"/>
        <dbReference type="Rhea" id="RHEA-COMP:11604"/>
        <dbReference type="ChEBI" id="CHEBI:15378"/>
        <dbReference type="ChEBI" id="CHEBI:29999"/>
        <dbReference type="ChEBI" id="CHEBI:30616"/>
        <dbReference type="ChEBI" id="CHEBI:83421"/>
        <dbReference type="ChEBI" id="CHEBI:456216"/>
        <dbReference type="EC" id="2.7.11.1"/>
    </reaction>
</comment>
<dbReference type="CDD" id="cd00028">
    <property type="entry name" value="B_lectin"/>
    <property type="match status" value="1"/>
</dbReference>
<dbReference type="PROSITE" id="PS50927">
    <property type="entry name" value="BULB_LECTIN"/>
    <property type="match status" value="1"/>
</dbReference>
<keyword evidence="3" id="KW-0245">EGF-like domain</keyword>
<evidence type="ECO:0000256" key="19">
    <source>
        <dbReference type="SAM" id="Phobius"/>
    </source>
</evidence>
<dbReference type="FunFam" id="2.90.10.10:FF:000021">
    <property type="entry name" value="Serine/threonine-protein kinase"/>
    <property type="match status" value="1"/>
</dbReference>
<reference evidence="23 24" key="1">
    <citation type="submission" date="2019-11" db="EMBL/GenBank/DDBJ databases">
        <title>Whole genome sequence of Oryza granulata.</title>
        <authorList>
            <person name="Li W."/>
        </authorList>
    </citation>
    <scope>NUCLEOTIDE SEQUENCE [LARGE SCALE GENOMIC DNA]</scope>
    <source>
        <strain evidence="24">cv. Menghai</strain>
        <tissue evidence="23">Leaf</tissue>
    </source>
</reference>
<keyword evidence="24" id="KW-1185">Reference proteome</keyword>
<dbReference type="InterPro" id="IPR036426">
    <property type="entry name" value="Bulb-type_lectin_dom_sf"/>
</dbReference>
<dbReference type="InterPro" id="IPR017441">
    <property type="entry name" value="Protein_kinase_ATP_BS"/>
</dbReference>
<organism evidence="23 24">
    <name type="scientific">Oryza meyeriana var. granulata</name>
    <dbReference type="NCBI Taxonomy" id="110450"/>
    <lineage>
        <taxon>Eukaryota</taxon>
        <taxon>Viridiplantae</taxon>
        <taxon>Streptophyta</taxon>
        <taxon>Embryophyta</taxon>
        <taxon>Tracheophyta</taxon>
        <taxon>Spermatophyta</taxon>
        <taxon>Magnoliopsida</taxon>
        <taxon>Liliopsida</taxon>
        <taxon>Poales</taxon>
        <taxon>Poaceae</taxon>
        <taxon>BOP clade</taxon>
        <taxon>Oryzoideae</taxon>
        <taxon>Oryzeae</taxon>
        <taxon>Oryzinae</taxon>
        <taxon>Oryza</taxon>
        <taxon>Oryza meyeriana</taxon>
    </lineage>
</organism>
<dbReference type="GO" id="GO:0005524">
    <property type="term" value="F:ATP binding"/>
    <property type="evidence" value="ECO:0007669"/>
    <property type="project" value="UniProtKB-UniRule"/>
</dbReference>
<feature type="binding site" evidence="18">
    <location>
        <position position="557"/>
    </location>
    <ligand>
        <name>ATP</name>
        <dbReference type="ChEBI" id="CHEBI:30616"/>
    </ligand>
</feature>
<dbReference type="AlphaFoldDB" id="A0A6G1E6U9"/>
<keyword evidence="8 17" id="KW-0418">Kinase</keyword>
<dbReference type="Pfam" id="PF00954">
    <property type="entry name" value="S_locus_glycop"/>
    <property type="match status" value="1"/>
</dbReference>
<dbReference type="Pfam" id="PF01453">
    <property type="entry name" value="B_lectin"/>
    <property type="match status" value="1"/>
</dbReference>
<evidence type="ECO:0000256" key="7">
    <source>
        <dbReference type="ARBA" id="ARBA00022741"/>
    </source>
</evidence>
<dbReference type="OrthoDB" id="619632at2759"/>
<evidence type="ECO:0000256" key="3">
    <source>
        <dbReference type="ARBA" id="ARBA00022536"/>
    </source>
</evidence>
<keyword evidence="9 17" id="KW-0067">ATP-binding</keyword>
<dbReference type="EC" id="2.7.11.1" evidence="17"/>
<feature type="transmembrane region" description="Helical" evidence="19">
    <location>
        <begin position="20"/>
        <end position="39"/>
    </location>
</feature>
<dbReference type="Gene3D" id="1.10.510.10">
    <property type="entry name" value="Transferase(Phosphotransferase) domain 1"/>
    <property type="match status" value="1"/>
</dbReference>
<dbReference type="GO" id="GO:0051707">
    <property type="term" value="P:response to other organism"/>
    <property type="evidence" value="ECO:0007669"/>
    <property type="project" value="UniProtKB-ARBA"/>
</dbReference>
<evidence type="ECO:0000313" key="24">
    <source>
        <dbReference type="Proteomes" id="UP000479710"/>
    </source>
</evidence>
<evidence type="ECO:0000256" key="10">
    <source>
        <dbReference type="ARBA" id="ARBA00022989"/>
    </source>
</evidence>
<dbReference type="FunFam" id="1.10.510.10:FF:000302">
    <property type="entry name" value="Serine/threonine-protein kinase"/>
    <property type="match status" value="1"/>
</dbReference>
<evidence type="ECO:0000256" key="18">
    <source>
        <dbReference type="PROSITE-ProRule" id="PRU10141"/>
    </source>
</evidence>
<evidence type="ECO:0000256" key="9">
    <source>
        <dbReference type="ARBA" id="ARBA00022840"/>
    </source>
</evidence>
<dbReference type="InterPro" id="IPR003609">
    <property type="entry name" value="Pan_app"/>
</dbReference>
<evidence type="ECO:0000256" key="17">
    <source>
        <dbReference type="PIRNR" id="PIRNR000641"/>
    </source>
</evidence>
<evidence type="ECO:0000256" key="5">
    <source>
        <dbReference type="ARBA" id="ARBA00022692"/>
    </source>
</evidence>
<keyword evidence="7 17" id="KW-0547">Nucleotide-binding</keyword>
<evidence type="ECO:0000256" key="14">
    <source>
        <dbReference type="ARBA" id="ARBA00023180"/>
    </source>
</evidence>
<dbReference type="PROSITE" id="PS00107">
    <property type="entry name" value="PROTEIN_KINASE_ATP"/>
    <property type="match status" value="1"/>
</dbReference>
<feature type="domain" description="Bulb-type lectin" evidence="21">
    <location>
        <begin position="40"/>
        <end position="169"/>
    </location>
</feature>
<evidence type="ECO:0000313" key="23">
    <source>
        <dbReference type="EMBL" id="KAF0920510.1"/>
    </source>
</evidence>
<evidence type="ECO:0000259" key="22">
    <source>
        <dbReference type="PROSITE" id="PS50948"/>
    </source>
</evidence>
<keyword evidence="13" id="KW-0675">Receptor</keyword>
<dbReference type="Gene3D" id="3.30.200.20">
    <property type="entry name" value="Phosphorylase Kinase, domain 1"/>
    <property type="match status" value="1"/>
</dbReference>
<evidence type="ECO:0000256" key="4">
    <source>
        <dbReference type="ARBA" id="ARBA00022679"/>
    </source>
</evidence>
<comment type="subcellular location">
    <subcellularLocation>
        <location evidence="1">Membrane</location>
        <topology evidence="1">Single-pass type I membrane protein</topology>
    </subcellularLocation>
</comment>
<dbReference type="InterPro" id="IPR000719">
    <property type="entry name" value="Prot_kinase_dom"/>
</dbReference>
<dbReference type="InterPro" id="IPR024171">
    <property type="entry name" value="SRK-like_kinase"/>
</dbReference>
<comment type="similarity">
    <text evidence="17">Belongs to the protein kinase superfamily. Ser/Thr protein kinase family.</text>
</comment>
<dbReference type="PROSITE" id="PS50011">
    <property type="entry name" value="PROTEIN_KINASE_DOM"/>
    <property type="match status" value="1"/>
</dbReference>
<keyword evidence="6" id="KW-0732">Signal</keyword>
<sequence length="823" mass="90729">MSHILLCLYCTTSQRAETMAGLVIGCLAMQLSLVSLLLCSHASTAQHTLGTGSSLAVEDRAPFLVSPDGNFSCGFIQVGDNAFSFSVWFTAAKDSTVVWTANRDAPVNGRGSRFSFRLDGELALADTNGTTVWVSRTGGGGRGLTVSLRDTGNLVIEDPSTGRAVWQSFDWPTDTLLPSQRFTKQTKLVAGYLLQPLLRQRQRAAHALRRPGDCQHLLAVAADERVHEGRTNYNSSRIAILDDAGVFRSSDRLQAQASDMGLGVKRRLTIEQDGNLRMYSLNASTGGWAVTWSALKQPCQAHGLCGKNGICECLPSLRCSCPLGHVMNDRRDWRRGCKPTFAVGNCSRGAPSQRFKSVEVLQTDFYGYDLMYNASMTFEVCREQCLKDCQCIAFSYRFDGVGRCYTKGVLFNGYTSANFSWNIYLKVPLDFDAISPLVSAAGLTCSPNVSVEIVSADVYGMAPRNCGKWTYFFVFAGVLGVLDLLFVVTGWWFLSSKQSIPSSLEAGYRMVVTSQFRRFTYSELKDATANFKEELGRGGSGVVYRGVLAGGKVVAVKRLAVDVTTQGDEEFWAEMTVLGRINHMSLVRIWGFCSERKHKLLVHEYLDDQSLDQHLFDAADGGGGKQTTLAWSDRYKIALGTARGLAYLHHECLEWVIHCDVKPENILLTREFDAKIADFGLAKLSKRDGGAGVEFTHMRGTSGYMAPEWALNLPINAKVDVYSFGIVLLEIVVGSRVADQTTEAGDRLQLPQMAQALRHVVDSGDVMSLVDARLQGQFNPRQAMEMVRISLACMEERSIRPTMDDIVKSLTGFDDEDEHPAYH</sequence>
<comment type="catalytic activity">
    <reaction evidence="15 17">
        <text>L-threonyl-[protein] + ATP = O-phospho-L-threonyl-[protein] + ADP + H(+)</text>
        <dbReference type="Rhea" id="RHEA:46608"/>
        <dbReference type="Rhea" id="RHEA-COMP:11060"/>
        <dbReference type="Rhea" id="RHEA-COMP:11605"/>
        <dbReference type="ChEBI" id="CHEBI:15378"/>
        <dbReference type="ChEBI" id="CHEBI:30013"/>
        <dbReference type="ChEBI" id="CHEBI:30616"/>
        <dbReference type="ChEBI" id="CHEBI:61977"/>
        <dbReference type="ChEBI" id="CHEBI:456216"/>
        <dbReference type="EC" id="2.7.11.1"/>
    </reaction>
</comment>
<dbReference type="InterPro" id="IPR001480">
    <property type="entry name" value="Bulb-type_lectin_dom"/>
</dbReference>
<evidence type="ECO:0000256" key="16">
    <source>
        <dbReference type="ARBA" id="ARBA00048679"/>
    </source>
</evidence>
<keyword evidence="12" id="KW-1015">Disulfide bond</keyword>
<comment type="caution">
    <text evidence="23">The sequence shown here is derived from an EMBL/GenBank/DDBJ whole genome shotgun (WGS) entry which is preliminary data.</text>
</comment>
<dbReference type="EMBL" id="SPHZ02000005">
    <property type="protein sequence ID" value="KAF0920510.1"/>
    <property type="molecule type" value="Genomic_DNA"/>
</dbReference>
<evidence type="ECO:0000256" key="15">
    <source>
        <dbReference type="ARBA" id="ARBA00047899"/>
    </source>
</evidence>
<dbReference type="PROSITE" id="PS50948">
    <property type="entry name" value="PAN"/>
    <property type="match status" value="1"/>
</dbReference>